<dbReference type="PROSITE" id="PS50042">
    <property type="entry name" value="CNMP_BINDING_3"/>
    <property type="match status" value="1"/>
</dbReference>
<name>H6SIV4_PARPM</name>
<evidence type="ECO:0000259" key="1">
    <source>
        <dbReference type="PROSITE" id="PS50042"/>
    </source>
</evidence>
<dbReference type="InterPro" id="IPR000595">
    <property type="entry name" value="cNMP-bd_dom"/>
</dbReference>
<keyword evidence="3" id="KW-1185">Reference proteome</keyword>
<dbReference type="Gene3D" id="2.60.120.10">
    <property type="entry name" value="Jelly Rolls"/>
    <property type="match status" value="1"/>
</dbReference>
<dbReference type="CDD" id="cd00038">
    <property type="entry name" value="CAP_ED"/>
    <property type="match status" value="1"/>
</dbReference>
<dbReference type="AlphaFoldDB" id="H6SIV4"/>
<dbReference type="EMBL" id="HE663493">
    <property type="protein sequence ID" value="CCG06731.1"/>
    <property type="molecule type" value="Genomic_DNA"/>
</dbReference>
<dbReference type="STRING" id="1150469.RSPPHO_00105"/>
<organism evidence="2 3">
    <name type="scientific">Pararhodospirillum photometricum DSM 122</name>
    <dbReference type="NCBI Taxonomy" id="1150469"/>
    <lineage>
        <taxon>Bacteria</taxon>
        <taxon>Pseudomonadati</taxon>
        <taxon>Pseudomonadota</taxon>
        <taxon>Alphaproteobacteria</taxon>
        <taxon>Rhodospirillales</taxon>
        <taxon>Rhodospirillaceae</taxon>
        <taxon>Pararhodospirillum</taxon>
    </lineage>
</organism>
<sequence length="137" mass="14563">MARADQDRVLAAFPALAALPLSEREPLIRGLERVSLPAGRGVFREGDACRAFVLVLDGTIKVNKTSDSGREIVLYRVEPGQTCVLTTACLMTGTPYGAEGVCESAVEAATLGVSTFQALLNDSPGFRRFVFPPMACA</sequence>
<dbReference type="KEGG" id="rpm:RSPPHO_00105"/>
<proteinExistence type="predicted"/>
<dbReference type="HOGENOM" id="CLU_1863641_0_0_5"/>
<accession>H6SIV4</accession>
<dbReference type="eggNOG" id="COG0664">
    <property type="taxonomic scope" value="Bacteria"/>
</dbReference>
<dbReference type="SMART" id="SM00100">
    <property type="entry name" value="cNMP"/>
    <property type="match status" value="1"/>
</dbReference>
<dbReference type="Proteomes" id="UP000033220">
    <property type="component" value="Chromosome DSM 122"/>
</dbReference>
<evidence type="ECO:0000313" key="2">
    <source>
        <dbReference type="EMBL" id="CCG06731.1"/>
    </source>
</evidence>
<reference evidence="2 3" key="1">
    <citation type="submission" date="2012-02" db="EMBL/GenBank/DDBJ databases">
        <title>Shotgun genome sequence of Phaeospirillum photometricum DSM 122.</title>
        <authorList>
            <person name="Duquesne K."/>
            <person name="Sturgis J."/>
        </authorList>
    </citation>
    <scope>NUCLEOTIDE SEQUENCE [LARGE SCALE GENOMIC DNA]</scope>
    <source>
        <strain evidence="3">DSM122</strain>
    </source>
</reference>
<evidence type="ECO:0000313" key="3">
    <source>
        <dbReference type="Proteomes" id="UP000033220"/>
    </source>
</evidence>
<dbReference type="InterPro" id="IPR014710">
    <property type="entry name" value="RmlC-like_jellyroll"/>
</dbReference>
<dbReference type="SUPFAM" id="SSF51206">
    <property type="entry name" value="cAMP-binding domain-like"/>
    <property type="match status" value="1"/>
</dbReference>
<dbReference type="RefSeq" id="WP_014413371.1">
    <property type="nucleotide sequence ID" value="NC_017059.1"/>
</dbReference>
<dbReference type="InterPro" id="IPR018490">
    <property type="entry name" value="cNMP-bd_dom_sf"/>
</dbReference>
<dbReference type="Pfam" id="PF00027">
    <property type="entry name" value="cNMP_binding"/>
    <property type="match status" value="1"/>
</dbReference>
<gene>
    <name evidence="2" type="ORF">RSPPHO_00105</name>
</gene>
<dbReference type="PATRIC" id="fig|1150469.3.peg.150"/>
<feature type="domain" description="Cyclic nucleotide-binding" evidence="1">
    <location>
        <begin position="15"/>
        <end position="128"/>
    </location>
</feature>
<protein>
    <submittedName>
        <fullName evidence="2">Cyclic nucleotide-binding:Bacterial regulatory protein, Crp</fullName>
    </submittedName>
</protein>